<dbReference type="Pfam" id="PF01734">
    <property type="entry name" value="Patatin"/>
    <property type="match status" value="1"/>
</dbReference>
<name>A0A1L8TQK3_9ENTE</name>
<evidence type="ECO:0000313" key="3">
    <source>
        <dbReference type="EMBL" id="OJG46567.1"/>
    </source>
</evidence>
<evidence type="ECO:0000313" key="4">
    <source>
        <dbReference type="Proteomes" id="UP000182077"/>
    </source>
</evidence>
<dbReference type="SUPFAM" id="SSF52151">
    <property type="entry name" value="FabD/lysophospholipase-like"/>
    <property type="match status" value="1"/>
</dbReference>
<accession>A0A1L8TQK3</accession>
<dbReference type="STRING" id="249189.RV04_GL000995"/>
<reference evidence="3 4" key="1">
    <citation type="submission" date="2014-12" db="EMBL/GenBank/DDBJ databases">
        <title>Draft genome sequences of 29 type strains of Enterococci.</title>
        <authorList>
            <person name="Zhong Z."/>
            <person name="Sun Z."/>
            <person name="Liu W."/>
            <person name="Zhang W."/>
            <person name="Zhang H."/>
        </authorList>
    </citation>
    <scope>NUCLEOTIDE SEQUENCE [LARGE SCALE GENOMIC DNA]</scope>
    <source>
        <strain evidence="3 4">DSM 17122</strain>
    </source>
</reference>
<dbReference type="AlphaFoldDB" id="A0A1L8TQK3"/>
<organism evidence="3 4">
    <name type="scientific">Enterococcus hermanniensis</name>
    <dbReference type="NCBI Taxonomy" id="249189"/>
    <lineage>
        <taxon>Bacteria</taxon>
        <taxon>Bacillati</taxon>
        <taxon>Bacillota</taxon>
        <taxon>Bacilli</taxon>
        <taxon>Lactobacillales</taxon>
        <taxon>Enterococcaceae</taxon>
        <taxon>Enterococcus</taxon>
    </lineage>
</organism>
<dbReference type="Proteomes" id="UP000182077">
    <property type="component" value="Unassembled WGS sequence"/>
</dbReference>
<dbReference type="EMBL" id="JXKQ01000002">
    <property type="protein sequence ID" value="OJG46567.1"/>
    <property type="molecule type" value="Genomic_DNA"/>
</dbReference>
<protein>
    <recommendedName>
        <fullName evidence="2">PNPLA domain-containing protein</fullName>
    </recommendedName>
</protein>
<gene>
    <name evidence="3" type="ORF">RV04_GL000995</name>
</gene>
<keyword evidence="1" id="KW-0443">Lipid metabolism</keyword>
<dbReference type="InterPro" id="IPR016035">
    <property type="entry name" value="Acyl_Trfase/lysoPLipase"/>
</dbReference>
<keyword evidence="4" id="KW-1185">Reference proteome</keyword>
<dbReference type="InterPro" id="IPR002641">
    <property type="entry name" value="PNPLA_dom"/>
</dbReference>
<sequence length="234" mass="26158">MTSNKDWNTIWKEQIDKTFTEITPISDIEMDELFNKFNEIERTASSAKEWIEAHGKISKETAAFLSNEERQLMIKERLGSDRPSWNSKLRIVATNIETAERAVFTQDSGVSILDALQASSALQGVWPPVEINGKHYFDGGSYSMENPDVVTDATKMLVLSTGLPVAVPYKLESLLTNLENNGCETKLILPSTEVMAILKAFHFNTVEAKIRPSVANAGYIQGQKDAETISKLWK</sequence>
<comment type="caution">
    <text evidence="3">The sequence shown here is derived from an EMBL/GenBank/DDBJ whole genome shotgun (WGS) entry which is preliminary data.</text>
</comment>
<dbReference type="GO" id="GO:0006629">
    <property type="term" value="P:lipid metabolic process"/>
    <property type="evidence" value="ECO:0007669"/>
    <property type="project" value="UniProtKB-KW"/>
</dbReference>
<dbReference type="Gene3D" id="3.40.1090.10">
    <property type="entry name" value="Cytosolic phospholipase A2 catalytic domain"/>
    <property type="match status" value="1"/>
</dbReference>
<evidence type="ECO:0000259" key="2">
    <source>
        <dbReference type="Pfam" id="PF01734"/>
    </source>
</evidence>
<proteinExistence type="predicted"/>
<evidence type="ECO:0000256" key="1">
    <source>
        <dbReference type="ARBA" id="ARBA00023098"/>
    </source>
</evidence>
<feature type="domain" description="PNPLA" evidence="2">
    <location>
        <begin position="73"/>
        <end position="144"/>
    </location>
</feature>